<evidence type="ECO:0000256" key="2">
    <source>
        <dbReference type="ARBA" id="ARBA00022679"/>
    </source>
</evidence>
<name>A0A6G1CGM0_9ORYZ</name>
<keyword evidence="2" id="KW-0808">Transferase</keyword>
<evidence type="ECO:0000256" key="3">
    <source>
        <dbReference type="ARBA" id="ARBA00022691"/>
    </source>
</evidence>
<feature type="domain" description="O-methyltransferase C-terminal" evidence="4">
    <location>
        <begin position="3"/>
        <end position="108"/>
    </location>
</feature>
<evidence type="ECO:0000313" key="6">
    <source>
        <dbReference type="Proteomes" id="UP000479710"/>
    </source>
</evidence>
<protein>
    <recommendedName>
        <fullName evidence="4">O-methyltransferase C-terminal domain-containing protein</fullName>
    </recommendedName>
</protein>
<evidence type="ECO:0000259" key="4">
    <source>
        <dbReference type="Pfam" id="PF00891"/>
    </source>
</evidence>
<evidence type="ECO:0000313" key="5">
    <source>
        <dbReference type="EMBL" id="KAF0898753.1"/>
    </source>
</evidence>
<dbReference type="AlphaFoldDB" id="A0A6G1CGM0"/>
<keyword evidence="1" id="KW-0489">Methyltransferase</keyword>
<dbReference type="EMBL" id="SPHZ02000009">
    <property type="protein sequence ID" value="KAF0898753.1"/>
    <property type="molecule type" value="Genomic_DNA"/>
</dbReference>
<dbReference type="InterPro" id="IPR001077">
    <property type="entry name" value="COMT_C"/>
</dbReference>
<dbReference type="OrthoDB" id="2410195at2759"/>
<dbReference type="Pfam" id="PF00891">
    <property type="entry name" value="Methyltransf_2"/>
    <property type="match status" value="1"/>
</dbReference>
<dbReference type="PROSITE" id="PS51683">
    <property type="entry name" value="SAM_OMT_II"/>
    <property type="match status" value="1"/>
</dbReference>
<dbReference type="InterPro" id="IPR029063">
    <property type="entry name" value="SAM-dependent_MTases_sf"/>
</dbReference>
<dbReference type="GO" id="GO:0008171">
    <property type="term" value="F:O-methyltransferase activity"/>
    <property type="evidence" value="ECO:0007669"/>
    <property type="project" value="InterPro"/>
</dbReference>
<proteinExistence type="predicted"/>
<accession>A0A6G1CGM0</accession>
<keyword evidence="3" id="KW-0949">S-adenosyl-L-methionine</keyword>
<dbReference type="Proteomes" id="UP000479710">
    <property type="component" value="Unassembled WGS sequence"/>
</dbReference>
<sequence>MDFWDATRHDAEFSMLFNEVMVSNSCFMMDIVIHECAEVFVGVRSLVDVGGVTGAIARAIAKAFPHIKCSVLDLPHVICGTQTDGTVEFVAGDMMHPVPSADDMLLKLACIHNGIIGDDTGQRLGIASHPSLTTRDVSVAAAAIDVLELGAAAGVIRTPTNVFGASDCDIFKRAATASILRIHADLFWDATNDVLVLGCHRRHHPPMTSSWLQMVLSSTLPLTSFIHSSTSPLLPLTKCLSLAPPLVSPVHPPTVDVPVVAAADVLELGVAVSINCPSAAVLVGRHIHMHVVIWAYMDTSLEIYTCTS</sequence>
<keyword evidence="6" id="KW-1185">Reference proteome</keyword>
<gene>
    <name evidence="5" type="ORF">E2562_009358</name>
</gene>
<reference evidence="5 6" key="1">
    <citation type="submission" date="2019-11" db="EMBL/GenBank/DDBJ databases">
        <title>Whole genome sequence of Oryza granulata.</title>
        <authorList>
            <person name="Li W."/>
        </authorList>
    </citation>
    <scope>NUCLEOTIDE SEQUENCE [LARGE SCALE GENOMIC DNA]</scope>
    <source>
        <strain evidence="6">cv. Menghai</strain>
        <tissue evidence="5">Leaf</tissue>
    </source>
</reference>
<dbReference type="SUPFAM" id="SSF53335">
    <property type="entry name" value="S-adenosyl-L-methionine-dependent methyltransferases"/>
    <property type="match status" value="1"/>
</dbReference>
<dbReference type="InterPro" id="IPR016461">
    <property type="entry name" value="COMT-like"/>
</dbReference>
<dbReference type="Gene3D" id="3.40.50.150">
    <property type="entry name" value="Vaccinia Virus protein VP39"/>
    <property type="match status" value="1"/>
</dbReference>
<comment type="caution">
    <text evidence="5">The sequence shown here is derived from an EMBL/GenBank/DDBJ whole genome shotgun (WGS) entry which is preliminary data.</text>
</comment>
<organism evidence="5 6">
    <name type="scientific">Oryza meyeriana var. granulata</name>
    <dbReference type="NCBI Taxonomy" id="110450"/>
    <lineage>
        <taxon>Eukaryota</taxon>
        <taxon>Viridiplantae</taxon>
        <taxon>Streptophyta</taxon>
        <taxon>Embryophyta</taxon>
        <taxon>Tracheophyta</taxon>
        <taxon>Spermatophyta</taxon>
        <taxon>Magnoliopsida</taxon>
        <taxon>Liliopsida</taxon>
        <taxon>Poales</taxon>
        <taxon>Poaceae</taxon>
        <taxon>BOP clade</taxon>
        <taxon>Oryzoideae</taxon>
        <taxon>Oryzeae</taxon>
        <taxon>Oryzinae</taxon>
        <taxon>Oryza</taxon>
        <taxon>Oryza meyeriana</taxon>
    </lineage>
</organism>
<evidence type="ECO:0000256" key="1">
    <source>
        <dbReference type="ARBA" id="ARBA00022603"/>
    </source>
</evidence>
<dbReference type="PANTHER" id="PTHR11746">
    <property type="entry name" value="O-METHYLTRANSFERASE"/>
    <property type="match status" value="1"/>
</dbReference>
<dbReference type="GO" id="GO:0032259">
    <property type="term" value="P:methylation"/>
    <property type="evidence" value="ECO:0007669"/>
    <property type="project" value="UniProtKB-KW"/>
</dbReference>